<dbReference type="SUPFAM" id="SSF143975">
    <property type="entry name" value="IlvD/EDD N-terminal domain-like"/>
    <property type="match status" value="1"/>
</dbReference>
<evidence type="ECO:0000256" key="12">
    <source>
        <dbReference type="ARBA" id="ARBA00029436"/>
    </source>
</evidence>
<dbReference type="InterPro" id="IPR020558">
    <property type="entry name" value="DiOHA_6PGluconate_deHydtase_CS"/>
</dbReference>
<dbReference type="Proteomes" id="UP000245845">
    <property type="component" value="Unassembled WGS sequence"/>
</dbReference>
<comment type="similarity">
    <text evidence="2 15">Belongs to the IlvD/Edd family.</text>
</comment>
<evidence type="ECO:0000313" key="18">
    <source>
        <dbReference type="EMBL" id="PWJ28149.1"/>
    </source>
</evidence>
<evidence type="ECO:0000256" key="14">
    <source>
        <dbReference type="ARBA" id="ARBA00029490"/>
    </source>
</evidence>
<name>A0A2Y9BF48_9FIRM</name>
<feature type="domain" description="Dihydroxy-acid/6-phosphogluconate dehydratase N-terminal" evidence="16">
    <location>
        <begin position="32"/>
        <end position="350"/>
    </location>
</feature>
<dbReference type="GO" id="GO:0051537">
    <property type="term" value="F:2 iron, 2 sulfur cluster binding"/>
    <property type="evidence" value="ECO:0007669"/>
    <property type="project" value="UniProtKB-UniRule"/>
</dbReference>
<comment type="catalytic activity">
    <reaction evidence="15">
        <text>(2R,3R)-2,3-dihydroxy-3-methylpentanoate = (S)-3-methyl-2-oxopentanoate + H2O</text>
        <dbReference type="Rhea" id="RHEA:27694"/>
        <dbReference type="ChEBI" id="CHEBI:15377"/>
        <dbReference type="ChEBI" id="CHEBI:35146"/>
        <dbReference type="ChEBI" id="CHEBI:49258"/>
        <dbReference type="EC" id="4.2.1.9"/>
    </reaction>
</comment>
<dbReference type="InterPro" id="IPR042096">
    <property type="entry name" value="Dihydro-acid_dehy_C"/>
</dbReference>
<dbReference type="InterPro" id="IPR004404">
    <property type="entry name" value="DihydroxyA_deHydtase"/>
</dbReference>
<comment type="cofactor">
    <cofactor evidence="15">
        <name>[2Fe-2S] cluster</name>
        <dbReference type="ChEBI" id="CHEBI:190135"/>
    </cofactor>
    <text evidence="15">Binds 1 [2Fe-2S] cluster per subunit. This cluster acts as a Lewis acid cofactor.</text>
</comment>
<evidence type="ECO:0000313" key="19">
    <source>
        <dbReference type="Proteomes" id="UP000245845"/>
    </source>
</evidence>
<comment type="caution">
    <text evidence="18">The sequence shown here is derived from an EMBL/GenBank/DDBJ whole genome shotgun (WGS) entry which is preliminary data.</text>
</comment>
<dbReference type="NCBIfam" id="NF002068">
    <property type="entry name" value="PRK00911.1"/>
    <property type="match status" value="1"/>
</dbReference>
<dbReference type="FunFam" id="3.50.30.80:FF:000001">
    <property type="entry name" value="Dihydroxy-acid dehydratase"/>
    <property type="match status" value="1"/>
</dbReference>
<evidence type="ECO:0000256" key="4">
    <source>
        <dbReference type="ARBA" id="ARBA00022714"/>
    </source>
</evidence>
<protein>
    <recommendedName>
        <fullName evidence="14 15">Dihydroxy-acid dehydratase</fullName>
        <shortName evidence="15">DAD</shortName>
        <ecNumber evidence="14 15">4.2.1.9</ecNumber>
    </recommendedName>
</protein>
<evidence type="ECO:0000256" key="15">
    <source>
        <dbReference type="HAMAP-Rule" id="MF_00012"/>
    </source>
</evidence>
<keyword evidence="6 15" id="KW-0460">Magnesium</keyword>
<dbReference type="HAMAP" id="MF_00012">
    <property type="entry name" value="IlvD"/>
    <property type="match status" value="1"/>
</dbReference>
<sequence>MRRSESILKRPDFSFNRGVYKSMGFSDKDLEKPIIGIANTWSELVPGSYNLRAVADSVKRGIYAAGGTPVEFGVIGACDGTAQGNEGMRFILPSRDLIANDVEVMVQAHQLDGIVLLGSCDKIVPGLLMAAARLKLPAILLPGGPMQGGPVFDERASDLTTLSEGCGMVRAGTLEEEELYRMENTCGPGCGSCSFYGTANTMCALSEGLGITLPYGALIPAVYADRTRIAFETGEKIVDLVLQDITADQIINEKSLENAIRLLNATGGSTNGVLHLLAVAREAGIDSKVMTEKFKEIGMTTPLVAKVNPSSKYNMEDFHNSGGIPQVMKELEPLLNLDVMTVTGKTVGDNLKNHREGRVNREIIKTLEEPFSKFGGIAILEGNLSPEGCITKPSAIKPQMHVFTGTARVFDSEETAEEAILGGEIQPGNVVVIRYEGPKGGPGMREMYKAMKYLYGMGLAESTALITDGRFSGTNNGCFVGHISPEAAEGGPIAFIQDGDEITVDIPAQRITLHVTDETLKERKAGFVPPKPKYTSGYLGLYSKLAASASRGAVVELTD</sequence>
<dbReference type="PROSITE" id="PS00886">
    <property type="entry name" value="ILVD_EDD_1"/>
    <property type="match status" value="1"/>
</dbReference>
<evidence type="ECO:0000256" key="2">
    <source>
        <dbReference type="ARBA" id="ARBA00006486"/>
    </source>
</evidence>
<keyword evidence="7 15" id="KW-0408">Iron</keyword>
<dbReference type="InterPro" id="IPR037237">
    <property type="entry name" value="IlvD/EDD_N"/>
</dbReference>
<keyword evidence="9 15" id="KW-0456">Lyase</keyword>
<dbReference type="RefSeq" id="WP_109731966.1">
    <property type="nucleotide sequence ID" value="NZ_BAAACK010000009.1"/>
</dbReference>
<comment type="pathway">
    <text evidence="12 15">Amino-acid biosynthesis; L-valine biosynthesis; L-valine from pyruvate: step 3/4.</text>
</comment>
<evidence type="ECO:0000256" key="11">
    <source>
        <dbReference type="ARBA" id="ARBA00029304"/>
    </source>
</evidence>
<organism evidence="18 19">
    <name type="scientific">Faecalicatena orotica</name>
    <dbReference type="NCBI Taxonomy" id="1544"/>
    <lineage>
        <taxon>Bacteria</taxon>
        <taxon>Bacillati</taxon>
        <taxon>Bacillota</taxon>
        <taxon>Clostridia</taxon>
        <taxon>Lachnospirales</taxon>
        <taxon>Lachnospiraceae</taxon>
        <taxon>Faecalicatena</taxon>
    </lineage>
</organism>
<feature type="domain" description="Dihydroxy-acid/6-phosphogluconate dehydratase C-terminal" evidence="17">
    <location>
        <begin position="362"/>
        <end position="553"/>
    </location>
</feature>
<dbReference type="OrthoDB" id="9807077at2"/>
<dbReference type="GO" id="GO:0005829">
    <property type="term" value="C:cytosol"/>
    <property type="evidence" value="ECO:0007669"/>
    <property type="project" value="TreeGrafter"/>
</dbReference>
<evidence type="ECO:0000259" key="16">
    <source>
        <dbReference type="Pfam" id="PF00920"/>
    </source>
</evidence>
<dbReference type="GO" id="GO:0000287">
    <property type="term" value="F:magnesium ion binding"/>
    <property type="evidence" value="ECO:0007669"/>
    <property type="project" value="UniProtKB-UniRule"/>
</dbReference>
<dbReference type="EC" id="4.2.1.9" evidence="14 15"/>
<evidence type="ECO:0000259" key="17">
    <source>
        <dbReference type="Pfam" id="PF24877"/>
    </source>
</evidence>
<gene>
    <name evidence="15" type="primary">ilvD</name>
    <name evidence="18" type="ORF">A8806_10926</name>
</gene>
<comment type="cofactor">
    <cofactor evidence="1 15">
        <name>Mg(2+)</name>
        <dbReference type="ChEBI" id="CHEBI:18420"/>
    </cofactor>
</comment>
<dbReference type="GO" id="GO:0009099">
    <property type="term" value="P:L-valine biosynthetic process"/>
    <property type="evidence" value="ECO:0007669"/>
    <property type="project" value="UniProtKB-UniRule"/>
</dbReference>
<evidence type="ECO:0000256" key="9">
    <source>
        <dbReference type="ARBA" id="ARBA00023239"/>
    </source>
</evidence>
<dbReference type="GO" id="GO:0004160">
    <property type="term" value="F:dihydroxy-acid dehydratase activity"/>
    <property type="evidence" value="ECO:0007669"/>
    <property type="project" value="UniProtKB-UniRule"/>
</dbReference>
<accession>A0A2Y9BF48</accession>
<keyword evidence="8 15" id="KW-0411">Iron-sulfur</keyword>
<evidence type="ECO:0000256" key="7">
    <source>
        <dbReference type="ARBA" id="ARBA00023004"/>
    </source>
</evidence>
<evidence type="ECO:0000256" key="3">
    <source>
        <dbReference type="ARBA" id="ARBA00022605"/>
    </source>
</evidence>
<evidence type="ECO:0000256" key="13">
    <source>
        <dbReference type="ARBA" id="ARBA00029437"/>
    </source>
</evidence>
<dbReference type="NCBIfam" id="TIGR00110">
    <property type="entry name" value="ilvD"/>
    <property type="match status" value="1"/>
</dbReference>
<comment type="catalytic activity">
    <reaction evidence="11">
        <text>(2R)-2,3-dihydroxy-3-methylbutanoate = 3-methyl-2-oxobutanoate + H2O</text>
        <dbReference type="Rhea" id="RHEA:24809"/>
        <dbReference type="ChEBI" id="CHEBI:11851"/>
        <dbReference type="ChEBI" id="CHEBI:15377"/>
        <dbReference type="ChEBI" id="CHEBI:49072"/>
        <dbReference type="EC" id="4.2.1.9"/>
    </reaction>
    <physiologicalReaction direction="left-to-right" evidence="11">
        <dbReference type="Rhea" id="RHEA:24810"/>
    </physiologicalReaction>
</comment>
<evidence type="ECO:0000256" key="5">
    <source>
        <dbReference type="ARBA" id="ARBA00022723"/>
    </source>
</evidence>
<comment type="function">
    <text evidence="15">Functions in the biosynthesis of branched-chain amino acids. Catalyzes the dehydration of (2R,3R)-2,3-dihydroxy-3-methylpentanoate (2,3-dihydroxy-3-methylvalerate) into 2-oxo-3-methylpentanoate (2-oxo-3-methylvalerate) and of (2R)-2,3-dihydroxy-3-methylbutanoate (2,3-dihydroxyisovalerate) into 2-oxo-3-methylbutanoate (2-oxoisovalerate), the penultimate precursor to L-isoleucine and L-valine, respectively.</text>
</comment>
<dbReference type="AlphaFoldDB" id="A0A2Y9BF48"/>
<dbReference type="Pfam" id="PF24877">
    <property type="entry name" value="ILV_EDD_C"/>
    <property type="match status" value="1"/>
</dbReference>
<keyword evidence="3 15" id="KW-0028">Amino-acid biosynthesis</keyword>
<evidence type="ECO:0000256" key="8">
    <source>
        <dbReference type="ARBA" id="ARBA00023014"/>
    </source>
</evidence>
<evidence type="ECO:0000256" key="1">
    <source>
        <dbReference type="ARBA" id="ARBA00001946"/>
    </source>
</evidence>
<proteinExistence type="inferred from homology"/>
<evidence type="ECO:0000256" key="6">
    <source>
        <dbReference type="ARBA" id="ARBA00022842"/>
    </source>
</evidence>
<reference evidence="18 19" key="1">
    <citation type="submission" date="2018-05" db="EMBL/GenBank/DDBJ databases">
        <title>The Hungate 1000. A catalogue of reference genomes from the rumen microbiome.</title>
        <authorList>
            <person name="Kelly W."/>
        </authorList>
    </citation>
    <scope>NUCLEOTIDE SEQUENCE [LARGE SCALE GENOMIC DNA]</scope>
    <source>
        <strain evidence="18 19">NLAE-zl-C242</strain>
    </source>
</reference>
<keyword evidence="4 15" id="KW-0001">2Fe-2S</keyword>
<dbReference type="Gene3D" id="3.50.30.80">
    <property type="entry name" value="IlvD/EDD C-terminal domain-like"/>
    <property type="match status" value="1"/>
</dbReference>
<dbReference type="UniPathway" id="UPA00049">
    <property type="reaction ID" value="UER00061"/>
</dbReference>
<comment type="caution">
    <text evidence="15">Lacks conserved residue(s) required for the propagation of feature annotation.</text>
</comment>
<feature type="modified residue" description="N6-carboxylysine" evidence="15">
    <location>
        <position position="122"/>
    </location>
</feature>
<dbReference type="InterPro" id="IPR056740">
    <property type="entry name" value="ILV_EDD_C"/>
</dbReference>
<dbReference type="EMBL" id="QGDL01000009">
    <property type="protein sequence ID" value="PWJ28149.1"/>
    <property type="molecule type" value="Genomic_DNA"/>
</dbReference>
<comment type="pathway">
    <text evidence="13 15">Amino-acid biosynthesis; L-isoleucine biosynthesis; L-isoleucine from 2-oxobutanoate: step 3/4.</text>
</comment>
<keyword evidence="10 15" id="KW-0100">Branched-chain amino acid biosynthesis</keyword>
<dbReference type="Pfam" id="PF00920">
    <property type="entry name" value="ILVD_EDD_N"/>
    <property type="match status" value="1"/>
</dbReference>
<comment type="subunit">
    <text evidence="15">Homodimer.</text>
</comment>
<feature type="binding site" description="via carbamate group" evidence="15">
    <location>
        <position position="122"/>
    </location>
    <ligand>
        <name>Mg(2+)</name>
        <dbReference type="ChEBI" id="CHEBI:18420"/>
    </ligand>
</feature>
<evidence type="ECO:0000256" key="10">
    <source>
        <dbReference type="ARBA" id="ARBA00023304"/>
    </source>
</evidence>
<dbReference type="UniPathway" id="UPA00047">
    <property type="reaction ID" value="UER00057"/>
</dbReference>
<feature type="binding site" evidence="15">
    <location>
        <position position="79"/>
    </location>
    <ligand>
        <name>Mg(2+)</name>
        <dbReference type="ChEBI" id="CHEBI:18420"/>
    </ligand>
</feature>
<dbReference type="PANTHER" id="PTHR43661:SF3">
    <property type="entry name" value="D-XYLONATE DEHYDRATASE YAGF-RELATED"/>
    <property type="match status" value="1"/>
</dbReference>
<feature type="binding site" evidence="15">
    <location>
        <position position="121"/>
    </location>
    <ligand>
        <name>Mg(2+)</name>
        <dbReference type="ChEBI" id="CHEBI:18420"/>
    </ligand>
</feature>
<keyword evidence="19" id="KW-1185">Reference proteome</keyword>
<dbReference type="GO" id="GO:0009097">
    <property type="term" value="P:isoleucine biosynthetic process"/>
    <property type="evidence" value="ECO:0007669"/>
    <property type="project" value="UniProtKB-UniRule"/>
</dbReference>
<dbReference type="SUPFAM" id="SSF52016">
    <property type="entry name" value="LeuD/IlvD-like"/>
    <property type="match status" value="1"/>
</dbReference>
<feature type="active site" description="Proton acceptor" evidence="15">
    <location>
        <position position="472"/>
    </location>
</feature>
<dbReference type="PANTHER" id="PTHR43661">
    <property type="entry name" value="D-XYLONATE DEHYDRATASE"/>
    <property type="match status" value="1"/>
</dbReference>
<feature type="binding site" evidence="15">
    <location>
        <position position="446"/>
    </location>
    <ligand>
        <name>Mg(2+)</name>
        <dbReference type="ChEBI" id="CHEBI:18420"/>
    </ligand>
</feature>
<dbReference type="InterPro" id="IPR000581">
    <property type="entry name" value="ILV_EDD_N"/>
</dbReference>
<keyword evidence="5 15" id="KW-0479">Metal-binding</keyword>